<comment type="similarity">
    <text evidence="1">Belongs to the ornithine cyclodeaminase/mu-crystallin family.</text>
</comment>
<keyword evidence="3" id="KW-0520">NAD</keyword>
<dbReference type="PANTHER" id="PTHR13812:SF19">
    <property type="entry name" value="KETIMINE REDUCTASE MU-CRYSTALLIN"/>
    <property type="match status" value="1"/>
</dbReference>
<keyword evidence="2" id="KW-0560">Oxidoreductase</keyword>
<dbReference type="InterPro" id="IPR036291">
    <property type="entry name" value="NAD(P)-bd_dom_sf"/>
</dbReference>
<dbReference type="EMBL" id="JAMSLR010000014">
    <property type="protein sequence ID" value="MCM8750373.1"/>
    <property type="molecule type" value="Genomic_DNA"/>
</dbReference>
<dbReference type="RefSeq" id="WP_284058162.1">
    <property type="nucleotide sequence ID" value="NZ_JAMSLR010000014.1"/>
</dbReference>
<reference evidence="9" key="1">
    <citation type="submission" date="2022-06" db="EMBL/GenBank/DDBJ databases">
        <title>CFH 74404 Thermomicrobiaceae sp.</title>
        <authorList>
            <person name="Ming H."/>
            <person name="Li W.-J."/>
            <person name="Zhao Z."/>
        </authorList>
    </citation>
    <scope>NUCLEOTIDE SEQUENCE</scope>
    <source>
        <strain evidence="9">CFH 74404</strain>
    </source>
</reference>
<evidence type="ECO:0000313" key="10">
    <source>
        <dbReference type="Proteomes" id="UP001165306"/>
    </source>
</evidence>
<name>A0AA41WHT4_9BACT</name>
<evidence type="ECO:0000256" key="8">
    <source>
        <dbReference type="ARBA" id="ARBA00078572"/>
    </source>
</evidence>
<evidence type="ECO:0000256" key="7">
    <source>
        <dbReference type="ARBA" id="ARBA00070669"/>
    </source>
</evidence>
<proteinExistence type="inferred from homology"/>
<dbReference type="PIRSF" id="PIRSF001439">
    <property type="entry name" value="CryM"/>
    <property type="match status" value="1"/>
</dbReference>
<evidence type="ECO:0000256" key="2">
    <source>
        <dbReference type="ARBA" id="ARBA00023002"/>
    </source>
</evidence>
<dbReference type="Pfam" id="PF02423">
    <property type="entry name" value="OCD_Mu_crystall"/>
    <property type="match status" value="1"/>
</dbReference>
<dbReference type="GO" id="GO:0019752">
    <property type="term" value="P:carboxylic acid metabolic process"/>
    <property type="evidence" value="ECO:0007669"/>
    <property type="project" value="UniProtKB-ARBA"/>
</dbReference>
<dbReference type="GO" id="GO:0005737">
    <property type="term" value="C:cytoplasm"/>
    <property type="evidence" value="ECO:0007669"/>
    <property type="project" value="TreeGrafter"/>
</dbReference>
<accession>A0AA41WHT4</accession>
<dbReference type="PANTHER" id="PTHR13812">
    <property type="entry name" value="KETIMINE REDUCTASE MU-CRYSTALLIN"/>
    <property type="match status" value="1"/>
</dbReference>
<dbReference type="GO" id="GO:0016491">
    <property type="term" value="F:oxidoreductase activity"/>
    <property type="evidence" value="ECO:0007669"/>
    <property type="project" value="UniProtKB-KW"/>
</dbReference>
<dbReference type="EC" id="1.5.1.49" evidence="6"/>
<evidence type="ECO:0000256" key="1">
    <source>
        <dbReference type="ARBA" id="ARBA00008903"/>
    </source>
</evidence>
<comment type="catalytic activity">
    <reaction evidence="5">
        <text>L-proline + NADP(+) = 1-pyrroline-2-carboxylate + NADPH + H(+)</text>
        <dbReference type="Rhea" id="RHEA:20317"/>
        <dbReference type="ChEBI" id="CHEBI:15378"/>
        <dbReference type="ChEBI" id="CHEBI:39785"/>
        <dbReference type="ChEBI" id="CHEBI:57783"/>
        <dbReference type="ChEBI" id="CHEBI:58349"/>
        <dbReference type="ChEBI" id="CHEBI:60039"/>
        <dbReference type="EC" id="1.5.1.49"/>
    </reaction>
</comment>
<dbReference type="Gene3D" id="3.40.50.720">
    <property type="entry name" value="NAD(P)-binding Rossmann-like Domain"/>
    <property type="match status" value="1"/>
</dbReference>
<dbReference type="FunFam" id="3.40.50.720:FF:000311">
    <property type="entry name" value="Ornithine cyclodeaminase"/>
    <property type="match status" value="1"/>
</dbReference>
<sequence>MLALSRQDVYQLVPMRTAIELMKQVFRDLSAGQTVSPLRTPIEVPDVSGVTLFMPAYVPSAPGLGVKVVSVFPNNRALGKPTIHAIVVLVDTTTGEPVAVLDGTYLTALRTGAASGAATDLLARPDARVLTCIGAGAQGPTQAWAVTCVRPIETIYVYDINQDAVASFEQRLRQLEPSLAARVIPVGDLATALRESDVICTATTSRSPVFSDADLRPGVHINAIGAFTPEMQEIPPETVARAYVVVDSVEAALAEAGDLIKPLTQGLISRDHIRVELGQVVAGQAPGRTSTEQITFFKSVGNAVQDVIVAARAVHEAEASGRGQQFDLTR</sequence>
<dbReference type="Gene3D" id="3.30.1780.10">
    <property type="entry name" value="ornithine cyclodeaminase, domain 1"/>
    <property type="match status" value="1"/>
</dbReference>
<dbReference type="AlphaFoldDB" id="A0AA41WHT4"/>
<protein>
    <recommendedName>
        <fullName evidence="7">Delta(1)-pyrroline-2-carboxylate reductase</fullName>
        <ecNumber evidence="6">1.5.1.49</ecNumber>
    </recommendedName>
    <alternativeName>
        <fullName evidence="8">Proline ketimine reductase</fullName>
    </alternativeName>
</protein>
<evidence type="ECO:0000313" key="9">
    <source>
        <dbReference type="EMBL" id="MCM8750373.1"/>
    </source>
</evidence>
<gene>
    <name evidence="9" type="ORF">NET02_14570</name>
</gene>
<dbReference type="InterPro" id="IPR023401">
    <property type="entry name" value="ODC_N"/>
</dbReference>
<dbReference type="FunFam" id="3.30.1780.10:FF:000002">
    <property type="entry name" value="Ornithine cyclodeaminase"/>
    <property type="match status" value="1"/>
</dbReference>
<dbReference type="InterPro" id="IPR003462">
    <property type="entry name" value="ODC_Mu_crystall"/>
</dbReference>
<evidence type="ECO:0000256" key="3">
    <source>
        <dbReference type="ARBA" id="ARBA00023027"/>
    </source>
</evidence>
<keyword evidence="10" id="KW-1185">Reference proteome</keyword>
<evidence type="ECO:0000256" key="4">
    <source>
        <dbReference type="ARBA" id="ARBA00050354"/>
    </source>
</evidence>
<dbReference type="SUPFAM" id="SSF51735">
    <property type="entry name" value="NAD(P)-binding Rossmann-fold domains"/>
    <property type="match status" value="1"/>
</dbReference>
<dbReference type="Proteomes" id="UP001165306">
    <property type="component" value="Unassembled WGS sequence"/>
</dbReference>
<comment type="caution">
    <text evidence="9">The sequence shown here is derived from an EMBL/GenBank/DDBJ whole genome shotgun (WGS) entry which is preliminary data.</text>
</comment>
<comment type="catalytic activity">
    <reaction evidence="4">
        <text>L-proline + NAD(+) = 1-pyrroline-2-carboxylate + NADH + H(+)</text>
        <dbReference type="Rhea" id="RHEA:20321"/>
        <dbReference type="ChEBI" id="CHEBI:15378"/>
        <dbReference type="ChEBI" id="CHEBI:39785"/>
        <dbReference type="ChEBI" id="CHEBI:57540"/>
        <dbReference type="ChEBI" id="CHEBI:57945"/>
        <dbReference type="ChEBI" id="CHEBI:60039"/>
        <dbReference type="EC" id="1.5.1.49"/>
    </reaction>
</comment>
<evidence type="ECO:0000256" key="6">
    <source>
        <dbReference type="ARBA" id="ARBA00067080"/>
    </source>
</evidence>
<organism evidence="9 10">
    <name type="scientific">Thermalbibacter longus</name>
    <dbReference type="NCBI Taxonomy" id="2951981"/>
    <lineage>
        <taxon>Bacteria</taxon>
        <taxon>Pseudomonadati</taxon>
        <taxon>Thermomicrobiota</taxon>
        <taxon>Thermomicrobia</taxon>
        <taxon>Thermomicrobiales</taxon>
        <taxon>Thermomicrobiaceae</taxon>
        <taxon>Thermalbibacter</taxon>
    </lineage>
</organism>
<evidence type="ECO:0000256" key="5">
    <source>
        <dbReference type="ARBA" id="ARBA00052703"/>
    </source>
</evidence>